<dbReference type="AlphaFoldDB" id="A0A9Y1BTB1"/>
<dbReference type="GO" id="GO:0043571">
    <property type="term" value="P:maintenance of CRISPR repeat elements"/>
    <property type="evidence" value="ECO:0007669"/>
    <property type="project" value="InterPro"/>
</dbReference>
<dbReference type="EMBL" id="CP084167">
    <property type="protein sequence ID" value="UJG44405.1"/>
    <property type="molecule type" value="Genomic_DNA"/>
</dbReference>
<dbReference type="Proteomes" id="UP001200513">
    <property type="component" value="Chromosome"/>
</dbReference>
<protein>
    <submittedName>
        <fullName evidence="1">Type I-B CRISPR-associated protein Cas7/Csh2</fullName>
    </submittedName>
</protein>
<dbReference type="NCBIfam" id="TIGR02590">
    <property type="entry name" value="cas_Csh2"/>
    <property type="match status" value="1"/>
</dbReference>
<dbReference type="NCBIfam" id="TIGR01595">
    <property type="entry name" value="cas_CT1132"/>
    <property type="match status" value="1"/>
</dbReference>
<dbReference type="Pfam" id="PF05107">
    <property type="entry name" value="Cas_Cas7"/>
    <property type="match status" value="1"/>
</dbReference>
<gene>
    <name evidence="1" type="primary">cas7b</name>
    <name evidence="1" type="ORF">K9W46_04295</name>
</gene>
<reference evidence="1" key="1">
    <citation type="journal article" date="2022" name="Nat. Microbiol.">
        <title>Unique mobile elements and scalable gene flow at the prokaryote-eukaryote boundary revealed by circularized Asgard archaea genomes.</title>
        <authorList>
            <person name="Wu F."/>
            <person name="Speth D.R."/>
            <person name="Philosof A."/>
            <person name="Cremiere A."/>
            <person name="Narayanan A."/>
            <person name="Barco R.A."/>
            <person name="Connon S.A."/>
            <person name="Amend J.P."/>
            <person name="Antoshechkin I.A."/>
            <person name="Orphan V.J."/>
        </authorList>
    </citation>
    <scope>NUCLEOTIDE SEQUENCE</scope>
    <source>
        <strain evidence="1">PR6</strain>
    </source>
</reference>
<dbReference type="InterPro" id="IPR013419">
    <property type="entry name" value="CRISPR-assoc_prot_Cas7/Csh2"/>
</dbReference>
<accession>A0A9Y1BTB1</accession>
<name>A0A9Y1BTB1_9ARCH</name>
<sequence>MNQKNKIENEVKNVLLNNRREIIFVYDVIRANPNGDPDDGNRPRMDEQGYNLVTDLRLKRTIRDYWLSQSKQVLIKRVLKDDKKTVMNLQDIVTKELEISDVDKVSRDELQNRLPEKYIDVRTFGAAVTFKNANISITGPVQFGIGKSLNKPEIVTMGLTTVLSSTGEQGAGGMGQFHYVDYSLIMFHGIACEYNSKKTQFSEEDLKNVYEGLWMGTKKLNTRSKFNHNPRLLFAVVSKENEFQIGGLDTKIKLKDEENILSCEDAKVVVDELMEILQSYKDKILKIEFKETKELTYLYKGEEYSSFADLISKIGIQLEEI</sequence>
<proteinExistence type="predicted"/>
<evidence type="ECO:0000313" key="1">
    <source>
        <dbReference type="EMBL" id="UJG44405.1"/>
    </source>
</evidence>
<organism evidence="1">
    <name type="scientific">Candidatus Heimdallarchaeum endolithica</name>
    <dbReference type="NCBI Taxonomy" id="2876572"/>
    <lineage>
        <taxon>Archaea</taxon>
        <taxon>Promethearchaeati</taxon>
        <taxon>Candidatus Heimdallarchaeota</taxon>
        <taxon>Candidatus Heimdallarchaeia (ex Rinke et al. 2021) (nom. nud.)</taxon>
        <taxon>Candidatus Heimdallarchaeales</taxon>
        <taxon>Candidatus Heimdallarchaeaceae</taxon>
        <taxon>Candidatus Heimdallarchaeum</taxon>
    </lineage>
</organism>
<dbReference type="InterPro" id="IPR006482">
    <property type="entry name" value="Cas7_Csh2/Csh2"/>
</dbReference>